<dbReference type="InParanoid" id="S2JPT3"/>
<reference evidence="2" key="1">
    <citation type="submission" date="2013-05" db="EMBL/GenBank/DDBJ databases">
        <title>The Genome sequence of Mucor circinelloides f. circinelloides 1006PhL.</title>
        <authorList>
            <consortium name="The Broad Institute Genomics Platform"/>
            <person name="Cuomo C."/>
            <person name="Earl A."/>
            <person name="Findley K."/>
            <person name="Lee S.C."/>
            <person name="Walker B."/>
            <person name="Young S."/>
            <person name="Zeng Q."/>
            <person name="Gargeya S."/>
            <person name="Fitzgerald M."/>
            <person name="Haas B."/>
            <person name="Abouelleil A."/>
            <person name="Allen A.W."/>
            <person name="Alvarado L."/>
            <person name="Arachchi H.M."/>
            <person name="Berlin A.M."/>
            <person name="Chapman S.B."/>
            <person name="Gainer-Dewar J."/>
            <person name="Goldberg J."/>
            <person name="Griggs A."/>
            <person name="Gujja S."/>
            <person name="Hansen M."/>
            <person name="Howarth C."/>
            <person name="Imamovic A."/>
            <person name="Ireland A."/>
            <person name="Larimer J."/>
            <person name="McCowan C."/>
            <person name="Murphy C."/>
            <person name="Pearson M."/>
            <person name="Poon T.W."/>
            <person name="Priest M."/>
            <person name="Roberts A."/>
            <person name="Saif S."/>
            <person name="Shea T."/>
            <person name="Sisk P."/>
            <person name="Sykes S."/>
            <person name="Wortman J."/>
            <person name="Nusbaum C."/>
            <person name="Birren B."/>
        </authorList>
    </citation>
    <scope>NUCLEOTIDE SEQUENCE [LARGE SCALE GENOMIC DNA]</scope>
    <source>
        <strain evidence="2">1006PhL</strain>
    </source>
</reference>
<organism evidence="1 2">
    <name type="scientific">Mucor circinelloides f. circinelloides (strain 1006PhL)</name>
    <name type="common">Mucormycosis agent</name>
    <name type="synonym">Calyptromyces circinelloides</name>
    <dbReference type="NCBI Taxonomy" id="1220926"/>
    <lineage>
        <taxon>Eukaryota</taxon>
        <taxon>Fungi</taxon>
        <taxon>Fungi incertae sedis</taxon>
        <taxon>Mucoromycota</taxon>
        <taxon>Mucoromycotina</taxon>
        <taxon>Mucoromycetes</taxon>
        <taxon>Mucorales</taxon>
        <taxon>Mucorineae</taxon>
        <taxon>Mucoraceae</taxon>
        <taxon>Mucor</taxon>
    </lineage>
</organism>
<proteinExistence type="predicted"/>
<gene>
    <name evidence="1" type="ORF">HMPREF1544_01243</name>
</gene>
<name>S2JPT3_MUCC1</name>
<dbReference type="Proteomes" id="UP000014254">
    <property type="component" value="Unassembled WGS sequence"/>
</dbReference>
<dbReference type="VEuPathDB" id="FungiDB:HMPREF1544_01243"/>
<dbReference type="EMBL" id="KE123904">
    <property type="protein sequence ID" value="EPB91949.1"/>
    <property type="molecule type" value="Genomic_DNA"/>
</dbReference>
<protein>
    <submittedName>
        <fullName evidence="1">Uncharacterized protein</fullName>
    </submittedName>
</protein>
<evidence type="ECO:0000313" key="1">
    <source>
        <dbReference type="EMBL" id="EPB91949.1"/>
    </source>
</evidence>
<accession>S2JPT3</accession>
<sequence>MQKLYKNGKLTTLKTDERGRRYTKESSQETRRRWNIVYEYLQTKIFQKKLSMYFTDASTSGVT</sequence>
<keyword evidence="2" id="KW-1185">Reference proteome</keyword>
<evidence type="ECO:0000313" key="2">
    <source>
        <dbReference type="Proteomes" id="UP000014254"/>
    </source>
</evidence>
<dbReference type="AlphaFoldDB" id="S2JPT3"/>